<evidence type="ECO:0000313" key="2">
    <source>
        <dbReference type="Proteomes" id="UP000469385"/>
    </source>
</evidence>
<keyword evidence="2" id="KW-1185">Reference proteome</keyword>
<dbReference type="RefSeq" id="WP_181653692.1">
    <property type="nucleotide sequence ID" value="NZ_WSEL01000009.1"/>
</dbReference>
<dbReference type="AlphaFoldDB" id="A0A6N8IY77"/>
<gene>
    <name evidence="1" type="ORF">GON04_20870</name>
</gene>
<dbReference type="EMBL" id="WSEL01000009">
    <property type="protein sequence ID" value="MVQ31924.1"/>
    <property type="molecule type" value="Genomic_DNA"/>
</dbReference>
<name>A0A6N8IY77_9BURK</name>
<protein>
    <submittedName>
        <fullName evidence="1">Uncharacterized protein</fullName>
    </submittedName>
</protein>
<accession>A0A6N8IY77</accession>
<sequence>MRGPFHKPLWVDGRPPIGLLLAAVVLALLAAGMLQLASQPPVGRFLAQVAPRTQQGARAQCVEGVLLSHDVRWAEACARLESSGQTDGHADCELPDAEAERLNRLLQREERDCRPAASAR</sequence>
<comment type="caution">
    <text evidence="1">The sequence shown here is derived from an EMBL/GenBank/DDBJ whole genome shotgun (WGS) entry which is preliminary data.</text>
</comment>
<evidence type="ECO:0000313" key="1">
    <source>
        <dbReference type="EMBL" id="MVQ31924.1"/>
    </source>
</evidence>
<proteinExistence type="predicted"/>
<organism evidence="1 2">
    <name type="scientific">Ramlibacter pinisoli</name>
    <dbReference type="NCBI Taxonomy" id="2682844"/>
    <lineage>
        <taxon>Bacteria</taxon>
        <taxon>Pseudomonadati</taxon>
        <taxon>Pseudomonadota</taxon>
        <taxon>Betaproteobacteria</taxon>
        <taxon>Burkholderiales</taxon>
        <taxon>Comamonadaceae</taxon>
        <taxon>Ramlibacter</taxon>
    </lineage>
</organism>
<dbReference type="Proteomes" id="UP000469385">
    <property type="component" value="Unassembled WGS sequence"/>
</dbReference>
<reference evidence="1 2" key="1">
    <citation type="submission" date="2019-12" db="EMBL/GenBank/DDBJ databases">
        <authorList>
            <person name="Huq M.A."/>
        </authorList>
    </citation>
    <scope>NUCLEOTIDE SEQUENCE [LARGE SCALE GENOMIC DNA]</scope>
    <source>
        <strain evidence="1 2">MAH-25</strain>
    </source>
</reference>